<evidence type="ECO:0000256" key="5">
    <source>
        <dbReference type="ARBA" id="ARBA00023136"/>
    </source>
</evidence>
<feature type="transmembrane region" description="Helical" evidence="6">
    <location>
        <begin position="94"/>
        <end position="115"/>
    </location>
</feature>
<gene>
    <name evidence="7" type="ORF">EK0264_01095</name>
</gene>
<name>A0A7L4YJE1_9ACTN</name>
<feature type="transmembrane region" description="Helical" evidence="6">
    <location>
        <begin position="53"/>
        <end position="74"/>
    </location>
</feature>
<evidence type="ECO:0000256" key="4">
    <source>
        <dbReference type="ARBA" id="ARBA00022989"/>
    </source>
</evidence>
<dbReference type="EMBL" id="CP047156">
    <property type="protein sequence ID" value="QHB99032.1"/>
    <property type="molecule type" value="Genomic_DNA"/>
</dbReference>
<accession>A0A7L4YJE1</accession>
<dbReference type="CDD" id="cd16914">
    <property type="entry name" value="EcfT"/>
    <property type="match status" value="1"/>
</dbReference>
<dbReference type="Pfam" id="PF02361">
    <property type="entry name" value="CbiQ"/>
    <property type="match status" value="1"/>
</dbReference>
<dbReference type="KEGG" id="eke:EK0264_01095"/>
<dbReference type="InterPro" id="IPR003339">
    <property type="entry name" value="ABC/ECF_trnsptr_transmembrane"/>
</dbReference>
<keyword evidence="4 6" id="KW-1133">Transmembrane helix</keyword>
<dbReference type="InterPro" id="IPR051611">
    <property type="entry name" value="ECF_transporter_component"/>
</dbReference>
<keyword evidence="8" id="KW-1185">Reference proteome</keyword>
<evidence type="ECO:0000313" key="8">
    <source>
        <dbReference type="Proteomes" id="UP000463857"/>
    </source>
</evidence>
<sequence length="257" mass="27720">MKLAPRLNPSVKLLVLLAISLALLPVFDPWTPTIVYAVLLAATLADRSVPLRTLALGHLPFAVFAIGLVLVNTLTRSGTTLATFGPLHFSREGLAIGIALAMRTFVAGIGVILLVRTTAPPAFIDSLRQNLRVPTRVCFAVLAGYRILQELPEQWRTLVNAHAVRRPHARRRDGTPKVPLSFALRAAVSLLAVAIRRGERLTITMETRGLGRGARTSWRPQRVRTIDLTFAAIAVLVVGGVIALTASPGLLRSFGAL</sequence>
<dbReference type="InParanoid" id="A0A7L4YJE1"/>
<proteinExistence type="predicted"/>
<evidence type="ECO:0000313" key="7">
    <source>
        <dbReference type="EMBL" id="QHB99032.1"/>
    </source>
</evidence>
<keyword evidence="3 6" id="KW-0812">Transmembrane</keyword>
<dbReference type="AlphaFoldDB" id="A0A7L4YJE1"/>
<keyword evidence="2" id="KW-1003">Cell membrane</keyword>
<reference evidence="7 8" key="1">
    <citation type="journal article" date="2018" name="Int. J. Syst. Evol. Microbiol.">
        <title>Epidermidibacterium keratini gen. nov., sp. nov., a member of the family Sporichthyaceae, isolated from keratin epidermis.</title>
        <authorList>
            <person name="Lee D.G."/>
            <person name="Trujillo M.E."/>
            <person name="Kang S."/>
            <person name="Nam J.J."/>
            <person name="Kim Y.J."/>
        </authorList>
    </citation>
    <scope>NUCLEOTIDE SEQUENCE [LARGE SCALE GENOMIC DNA]</scope>
    <source>
        <strain evidence="7 8">EPI-7</strain>
    </source>
</reference>
<dbReference type="RefSeq" id="WP_159542113.1">
    <property type="nucleotide sequence ID" value="NZ_CP047156.1"/>
</dbReference>
<feature type="transmembrane region" description="Helical" evidence="6">
    <location>
        <begin position="228"/>
        <end position="251"/>
    </location>
</feature>
<protein>
    <submittedName>
        <fullName evidence="7">Energy-coupling factor transporter transmembrane protein EcfT</fullName>
    </submittedName>
</protein>
<dbReference type="Proteomes" id="UP000463857">
    <property type="component" value="Chromosome"/>
</dbReference>
<evidence type="ECO:0000256" key="6">
    <source>
        <dbReference type="SAM" id="Phobius"/>
    </source>
</evidence>
<dbReference type="PANTHER" id="PTHR34857">
    <property type="entry name" value="SLL0384 PROTEIN"/>
    <property type="match status" value="1"/>
</dbReference>
<feature type="transmembrane region" description="Helical" evidence="6">
    <location>
        <begin position="178"/>
        <end position="195"/>
    </location>
</feature>
<keyword evidence="5 6" id="KW-0472">Membrane</keyword>
<organism evidence="7 8">
    <name type="scientific">Epidermidibacterium keratini</name>
    <dbReference type="NCBI Taxonomy" id="1891644"/>
    <lineage>
        <taxon>Bacteria</taxon>
        <taxon>Bacillati</taxon>
        <taxon>Actinomycetota</taxon>
        <taxon>Actinomycetes</taxon>
        <taxon>Sporichthyales</taxon>
        <taxon>Sporichthyaceae</taxon>
        <taxon>Epidermidibacterium</taxon>
    </lineage>
</organism>
<evidence type="ECO:0000256" key="1">
    <source>
        <dbReference type="ARBA" id="ARBA00004141"/>
    </source>
</evidence>
<dbReference type="GO" id="GO:0005886">
    <property type="term" value="C:plasma membrane"/>
    <property type="evidence" value="ECO:0007669"/>
    <property type="project" value="UniProtKB-ARBA"/>
</dbReference>
<evidence type="ECO:0000256" key="2">
    <source>
        <dbReference type="ARBA" id="ARBA00022475"/>
    </source>
</evidence>
<dbReference type="PANTHER" id="PTHR34857:SF2">
    <property type="entry name" value="SLL0384 PROTEIN"/>
    <property type="match status" value="1"/>
</dbReference>
<evidence type="ECO:0000256" key="3">
    <source>
        <dbReference type="ARBA" id="ARBA00022692"/>
    </source>
</evidence>
<comment type="subcellular location">
    <subcellularLocation>
        <location evidence="1">Membrane</location>
        <topology evidence="1">Multi-pass membrane protein</topology>
    </subcellularLocation>
</comment>
<dbReference type="OrthoDB" id="7757085at2"/>